<dbReference type="OrthoDB" id="291007at2759"/>
<dbReference type="GO" id="GO:0004222">
    <property type="term" value="F:metalloendopeptidase activity"/>
    <property type="evidence" value="ECO:0007669"/>
    <property type="project" value="UniProtKB-UniRule"/>
</dbReference>
<evidence type="ECO:0000256" key="2">
    <source>
        <dbReference type="PROSITE-ProRule" id="PRU01211"/>
    </source>
</evidence>
<dbReference type="SMART" id="SM00235">
    <property type="entry name" value="ZnMc"/>
    <property type="match status" value="1"/>
</dbReference>
<dbReference type="AlphaFoldDB" id="A0A2G9UNR9"/>
<comment type="caution">
    <text evidence="2">Lacks conserved residue(s) required for the propagation of feature annotation.</text>
</comment>
<feature type="binding site" evidence="2">
    <location>
        <position position="142"/>
    </location>
    <ligand>
        <name>Zn(2+)</name>
        <dbReference type="ChEBI" id="CHEBI:29105"/>
        <note>catalytic</note>
    </ligand>
</feature>
<feature type="binding site" evidence="2">
    <location>
        <position position="146"/>
    </location>
    <ligand>
        <name>Zn(2+)</name>
        <dbReference type="ChEBI" id="CHEBI:29105"/>
        <note>catalytic</note>
    </ligand>
</feature>
<dbReference type="EMBL" id="KZ345841">
    <property type="protein sequence ID" value="PIO71803.1"/>
    <property type="molecule type" value="Genomic_DNA"/>
</dbReference>
<dbReference type="Proteomes" id="UP000230423">
    <property type="component" value="Unassembled WGS sequence"/>
</dbReference>
<accession>A0A2G9UNR9</accession>
<sequence length="202" mass="22762">MIKALLLFAVLLDISFKISVEGKTASTEAADAEISAPIGSVAPNDESSTRVKRQGSVRGARWANNTVYYYFNDDVVDKVLIRMRMKYIRDRTCINFVENATAPNRIKVILQGDTCTSHIGMKGGEQPVSLPDILVDIGGVYHELMHTLGFLHMYVRPDRDTYIKVHLANVKEEMKATFTKESRTLNYTPYEYGSLMHHSSIQ</sequence>
<name>A0A2G9UNR9_TELCI</name>
<dbReference type="PANTHER" id="PTHR10127:SF831">
    <property type="entry name" value="ZINC METALLOPROTEINASE NAS-37"/>
    <property type="match status" value="1"/>
</dbReference>
<dbReference type="Gene3D" id="3.40.390.10">
    <property type="entry name" value="Collagenase (Catalytic Domain)"/>
    <property type="match status" value="1"/>
</dbReference>
<keyword evidence="2 3" id="KW-0862">Zinc</keyword>
<comment type="cofactor">
    <cofactor evidence="2 3">
        <name>Zn(2+)</name>
        <dbReference type="ChEBI" id="CHEBI:29105"/>
    </cofactor>
    <text evidence="2 3">Binds 1 zinc ion per subunit.</text>
</comment>
<evidence type="ECO:0000256" key="1">
    <source>
        <dbReference type="ARBA" id="ARBA00023157"/>
    </source>
</evidence>
<feature type="domain" description="Peptidase M12A" evidence="4">
    <location>
        <begin position="50"/>
        <end position="202"/>
    </location>
</feature>
<evidence type="ECO:0000313" key="6">
    <source>
        <dbReference type="Proteomes" id="UP000230423"/>
    </source>
</evidence>
<dbReference type="InterPro" id="IPR024079">
    <property type="entry name" value="MetalloPept_cat_dom_sf"/>
</dbReference>
<keyword evidence="6" id="KW-1185">Reference proteome</keyword>
<dbReference type="InterPro" id="IPR006026">
    <property type="entry name" value="Peptidase_Metallo"/>
</dbReference>
<reference evidence="5 6" key="1">
    <citation type="submission" date="2015-09" db="EMBL/GenBank/DDBJ databases">
        <title>Draft genome of the parasitic nematode Teladorsagia circumcincta isolate WARC Sus (inbred).</title>
        <authorList>
            <person name="Mitreva M."/>
        </authorList>
    </citation>
    <scope>NUCLEOTIDE SEQUENCE [LARGE SCALE GENOMIC DNA]</scope>
    <source>
        <strain evidence="5 6">S</strain>
    </source>
</reference>
<protein>
    <recommendedName>
        <fullName evidence="3">Metalloendopeptidase</fullName>
        <ecNumber evidence="3">3.4.24.-</ecNumber>
    </recommendedName>
</protein>
<gene>
    <name evidence="5" type="ORF">TELCIR_06289</name>
</gene>
<keyword evidence="1" id="KW-1015">Disulfide bond</keyword>
<keyword evidence="2 3" id="KW-0479">Metal-binding</keyword>
<keyword evidence="3" id="KW-0732">Signal</keyword>
<feature type="active site" evidence="2">
    <location>
        <position position="143"/>
    </location>
</feature>
<keyword evidence="2 3" id="KW-0645">Protease</keyword>
<dbReference type="GO" id="GO:0008270">
    <property type="term" value="F:zinc ion binding"/>
    <property type="evidence" value="ECO:0007669"/>
    <property type="project" value="UniProtKB-UniRule"/>
</dbReference>
<dbReference type="Pfam" id="PF01400">
    <property type="entry name" value="Astacin"/>
    <property type="match status" value="1"/>
</dbReference>
<dbReference type="PANTHER" id="PTHR10127">
    <property type="entry name" value="DISCOIDIN, CUB, EGF, LAMININ , AND ZINC METALLOPROTEASE DOMAIN CONTAINING"/>
    <property type="match status" value="1"/>
</dbReference>
<dbReference type="PRINTS" id="PR00480">
    <property type="entry name" value="ASTACIN"/>
</dbReference>
<keyword evidence="2 3" id="KW-0378">Hydrolase</keyword>
<dbReference type="SUPFAM" id="SSF55486">
    <property type="entry name" value="Metalloproteases ('zincins'), catalytic domain"/>
    <property type="match status" value="1"/>
</dbReference>
<feature type="signal peptide" evidence="3">
    <location>
        <begin position="1"/>
        <end position="22"/>
    </location>
</feature>
<dbReference type="InterPro" id="IPR001506">
    <property type="entry name" value="Peptidase_M12A"/>
</dbReference>
<dbReference type="PROSITE" id="PS51864">
    <property type="entry name" value="ASTACIN"/>
    <property type="match status" value="1"/>
</dbReference>
<keyword evidence="2 3" id="KW-0482">Metalloprotease</keyword>
<evidence type="ECO:0000256" key="3">
    <source>
        <dbReference type="RuleBase" id="RU361183"/>
    </source>
</evidence>
<organism evidence="5 6">
    <name type="scientific">Teladorsagia circumcincta</name>
    <name type="common">Brown stomach worm</name>
    <name type="synonym">Ostertagia circumcincta</name>
    <dbReference type="NCBI Taxonomy" id="45464"/>
    <lineage>
        <taxon>Eukaryota</taxon>
        <taxon>Metazoa</taxon>
        <taxon>Ecdysozoa</taxon>
        <taxon>Nematoda</taxon>
        <taxon>Chromadorea</taxon>
        <taxon>Rhabditida</taxon>
        <taxon>Rhabditina</taxon>
        <taxon>Rhabditomorpha</taxon>
        <taxon>Strongyloidea</taxon>
        <taxon>Trichostrongylidae</taxon>
        <taxon>Teladorsagia</taxon>
    </lineage>
</organism>
<proteinExistence type="predicted"/>
<evidence type="ECO:0000313" key="5">
    <source>
        <dbReference type="EMBL" id="PIO71803.1"/>
    </source>
</evidence>
<evidence type="ECO:0000259" key="4">
    <source>
        <dbReference type="PROSITE" id="PS51864"/>
    </source>
</evidence>
<feature type="binding site" evidence="2">
    <location>
        <position position="152"/>
    </location>
    <ligand>
        <name>Zn(2+)</name>
        <dbReference type="ChEBI" id="CHEBI:29105"/>
        <note>catalytic</note>
    </ligand>
</feature>
<feature type="chain" id="PRO_5013423725" description="Metalloendopeptidase" evidence="3">
    <location>
        <begin position="23"/>
        <end position="202"/>
    </location>
</feature>
<dbReference type="EC" id="3.4.24.-" evidence="3"/>
<dbReference type="GO" id="GO:0006508">
    <property type="term" value="P:proteolysis"/>
    <property type="evidence" value="ECO:0007669"/>
    <property type="project" value="UniProtKB-KW"/>
</dbReference>